<keyword evidence="6" id="KW-0539">Nucleus</keyword>
<comment type="subcellular location">
    <subcellularLocation>
        <location evidence="1">Nucleus</location>
    </subcellularLocation>
</comment>
<dbReference type="InterPro" id="IPR012295">
    <property type="entry name" value="TBP_dom_sf"/>
</dbReference>
<evidence type="ECO:0000256" key="3">
    <source>
        <dbReference type="ARBA" id="ARBA00023015"/>
    </source>
</evidence>
<proteinExistence type="inferred from homology"/>
<keyword evidence="3" id="KW-0805">Transcription regulation</keyword>
<dbReference type="AlphaFoldDB" id="A0A8C9YHV2"/>
<keyword evidence="9" id="KW-1185">Reference proteome</keyword>
<comment type="similarity">
    <text evidence="2">Belongs to the TBP family.</text>
</comment>
<reference evidence="8" key="2">
    <citation type="submission" date="2025-09" db="UniProtKB">
        <authorList>
            <consortium name="Ensembl"/>
        </authorList>
    </citation>
    <scope>IDENTIFICATION</scope>
</reference>
<evidence type="ECO:0000256" key="7">
    <source>
        <dbReference type="SAM" id="MobiDB-lite"/>
    </source>
</evidence>
<feature type="region of interest" description="Disordered" evidence="7">
    <location>
        <begin position="45"/>
        <end position="72"/>
    </location>
</feature>
<evidence type="ECO:0000256" key="2">
    <source>
        <dbReference type="ARBA" id="ARBA00005560"/>
    </source>
</evidence>
<evidence type="ECO:0000256" key="1">
    <source>
        <dbReference type="ARBA" id="ARBA00004123"/>
    </source>
</evidence>
<evidence type="ECO:0000256" key="4">
    <source>
        <dbReference type="ARBA" id="ARBA00023125"/>
    </source>
</evidence>
<dbReference type="PRINTS" id="PR00686">
    <property type="entry name" value="TIFACTORIID"/>
</dbReference>
<accession>A0A8C9YHV2</accession>
<organism evidence="8 9">
    <name type="scientific">Sander lucioperca</name>
    <name type="common">Pike-perch</name>
    <name type="synonym">Perca lucioperca</name>
    <dbReference type="NCBI Taxonomy" id="283035"/>
    <lineage>
        <taxon>Eukaryota</taxon>
        <taxon>Metazoa</taxon>
        <taxon>Chordata</taxon>
        <taxon>Craniata</taxon>
        <taxon>Vertebrata</taxon>
        <taxon>Euteleostomi</taxon>
        <taxon>Actinopterygii</taxon>
        <taxon>Neopterygii</taxon>
        <taxon>Teleostei</taxon>
        <taxon>Neoteleostei</taxon>
        <taxon>Acanthomorphata</taxon>
        <taxon>Eupercaria</taxon>
        <taxon>Perciformes</taxon>
        <taxon>Percoidei</taxon>
        <taxon>Percidae</taxon>
        <taxon>Luciopercinae</taxon>
        <taxon>Sander</taxon>
    </lineage>
</organism>
<gene>
    <name evidence="8" type="primary">LOC116058520</name>
</gene>
<dbReference type="PANTHER" id="PTHR10126">
    <property type="entry name" value="TATA-BOX BINDING PROTEIN"/>
    <property type="match status" value="1"/>
</dbReference>
<name>A0A8C9YHV2_SANLU</name>
<dbReference type="Gene3D" id="3.30.310.10">
    <property type="entry name" value="TATA-Binding Protein"/>
    <property type="match status" value="2"/>
</dbReference>
<dbReference type="GO" id="GO:0003677">
    <property type="term" value="F:DNA binding"/>
    <property type="evidence" value="ECO:0007669"/>
    <property type="project" value="UniProtKB-KW"/>
</dbReference>
<keyword evidence="5" id="KW-0804">Transcription</keyword>
<dbReference type="Pfam" id="PF00352">
    <property type="entry name" value="TBP"/>
    <property type="match status" value="2"/>
</dbReference>
<dbReference type="GO" id="GO:0006352">
    <property type="term" value="P:DNA-templated transcription initiation"/>
    <property type="evidence" value="ECO:0007669"/>
    <property type="project" value="InterPro"/>
</dbReference>
<dbReference type="KEGG" id="sluc:116058520"/>
<dbReference type="InterPro" id="IPR000814">
    <property type="entry name" value="TBP"/>
</dbReference>
<dbReference type="GO" id="GO:0005634">
    <property type="term" value="C:nucleus"/>
    <property type="evidence" value="ECO:0007669"/>
    <property type="project" value="UniProtKB-SubCell"/>
</dbReference>
<dbReference type="FunFam" id="3.30.310.10:FF:000005">
    <property type="entry name" value="TATA box-binding protein-like 1"/>
    <property type="match status" value="1"/>
</dbReference>
<sequence length="262" mass="29371">MNESALDRYFDHFIQKDSSKMEEMEVNEEFFCLLPEELVTLNKDDPGSSSSLDCSSQNPTAAAMAGSSTSMLEDRPTTLVTSVTHQQEFLPQIQNIICTVNLGCQLDLHLIACKAWNVEYNPKVYKALIMRLREPRTTAMIYKNGNLVCLGAKSVAQARLAARRLARKVQKLGFPVRFLNFKIQNMTASCDTFTVSLEQLALQEHCSYEAELFPGLFYSGIPNLSIVIFASGKMSLVGATTDVQIYEALGIIRPILSRFRRH</sequence>
<evidence type="ECO:0000256" key="5">
    <source>
        <dbReference type="ARBA" id="ARBA00023163"/>
    </source>
</evidence>
<evidence type="ECO:0000256" key="6">
    <source>
        <dbReference type="ARBA" id="ARBA00023242"/>
    </source>
</evidence>
<protein>
    <submittedName>
        <fullName evidence="8">TATA-box-binding protein-like</fullName>
    </submittedName>
</protein>
<evidence type="ECO:0000313" key="9">
    <source>
        <dbReference type="Proteomes" id="UP000694568"/>
    </source>
</evidence>
<evidence type="ECO:0000313" key="8">
    <source>
        <dbReference type="Ensembl" id="ENSSLUP00000025464.1"/>
    </source>
</evidence>
<feature type="compositionally biased region" description="Low complexity" evidence="7">
    <location>
        <begin position="48"/>
        <end position="71"/>
    </location>
</feature>
<dbReference type="Proteomes" id="UP000694568">
    <property type="component" value="Unplaced"/>
</dbReference>
<dbReference type="RefSeq" id="XP_031167221.1">
    <property type="nucleotide sequence ID" value="XM_031311361.2"/>
</dbReference>
<reference evidence="8" key="1">
    <citation type="submission" date="2025-08" db="UniProtKB">
        <authorList>
            <consortium name="Ensembl"/>
        </authorList>
    </citation>
    <scope>IDENTIFICATION</scope>
</reference>
<dbReference type="Ensembl" id="ENSSLUT00000026287.1">
    <property type="protein sequence ID" value="ENSSLUP00000025464.1"/>
    <property type="gene ID" value="ENSSLUG00000011579.1"/>
</dbReference>
<keyword evidence="4" id="KW-0238">DNA-binding</keyword>
<dbReference type="OrthoDB" id="2127950at2759"/>
<dbReference type="GeneID" id="116058520"/>
<dbReference type="GeneTree" id="ENSGT00940000167740"/>
<dbReference type="SUPFAM" id="SSF55945">
    <property type="entry name" value="TATA-box binding protein-like"/>
    <property type="match status" value="2"/>
</dbReference>